<dbReference type="Pfam" id="PF02325">
    <property type="entry name" value="CCB3_YggT"/>
    <property type="match status" value="1"/>
</dbReference>
<dbReference type="RefSeq" id="WP_072558489.1">
    <property type="nucleotide sequence ID" value="NZ_CP018154.1"/>
</dbReference>
<dbReference type="KEGG" id="sphl:LPB140_02250"/>
<keyword evidence="1" id="KW-1133">Transmembrane helix</keyword>
<dbReference type="Proteomes" id="UP000242561">
    <property type="component" value="Chromosome"/>
</dbReference>
<keyword evidence="1" id="KW-0812">Transmembrane</keyword>
<dbReference type="EMBL" id="CP018154">
    <property type="protein sequence ID" value="APG61842.1"/>
    <property type="molecule type" value="Genomic_DNA"/>
</dbReference>
<protein>
    <submittedName>
        <fullName evidence="2">YggT family protein</fullName>
    </submittedName>
</protein>
<dbReference type="STRING" id="1913578.LPB140_02250"/>
<name>A0A1L3J9L9_9SPHN</name>
<feature type="transmembrane region" description="Helical" evidence="1">
    <location>
        <begin position="72"/>
        <end position="92"/>
    </location>
</feature>
<dbReference type="InterPro" id="IPR003425">
    <property type="entry name" value="CCB3/YggT"/>
</dbReference>
<sequence>MLLAIVGIIGMLVDLVVFIIIVQMVISLLLAFNVISQSNEFVRGLYHALNAILDPVLQPIRKILPDTGMIDLSPIVLIFGMKAVQMLLIGVATSTGGI</sequence>
<feature type="transmembrane region" description="Helical" evidence="1">
    <location>
        <begin position="12"/>
        <end position="35"/>
    </location>
</feature>
<keyword evidence="3" id="KW-1185">Reference proteome</keyword>
<accession>A0A1L3J9L9</accession>
<dbReference type="AlphaFoldDB" id="A0A1L3J9L9"/>
<evidence type="ECO:0000313" key="3">
    <source>
        <dbReference type="Proteomes" id="UP000242561"/>
    </source>
</evidence>
<gene>
    <name evidence="2" type="ORF">LPB140_02250</name>
</gene>
<dbReference type="GO" id="GO:0016020">
    <property type="term" value="C:membrane"/>
    <property type="evidence" value="ECO:0007669"/>
    <property type="project" value="InterPro"/>
</dbReference>
<proteinExistence type="predicted"/>
<organism evidence="2 3">
    <name type="scientific">Sphingorhabdus lutea</name>
    <dbReference type="NCBI Taxonomy" id="1913578"/>
    <lineage>
        <taxon>Bacteria</taxon>
        <taxon>Pseudomonadati</taxon>
        <taxon>Pseudomonadota</taxon>
        <taxon>Alphaproteobacteria</taxon>
        <taxon>Sphingomonadales</taxon>
        <taxon>Sphingomonadaceae</taxon>
        <taxon>Sphingorhabdus</taxon>
    </lineage>
</organism>
<evidence type="ECO:0000313" key="2">
    <source>
        <dbReference type="EMBL" id="APG61842.1"/>
    </source>
</evidence>
<dbReference type="OrthoDB" id="9814445at2"/>
<keyword evidence="1" id="KW-0472">Membrane</keyword>
<evidence type="ECO:0000256" key="1">
    <source>
        <dbReference type="SAM" id="Phobius"/>
    </source>
</evidence>
<reference evidence="2 3" key="1">
    <citation type="submission" date="2016-11" db="EMBL/GenBank/DDBJ databases">
        <title>Sphingorhabdus sp. LPB0140, isolated from marine environment.</title>
        <authorList>
            <person name="Kim E."/>
            <person name="Yi H."/>
        </authorList>
    </citation>
    <scope>NUCLEOTIDE SEQUENCE [LARGE SCALE GENOMIC DNA]</scope>
    <source>
        <strain evidence="2 3">LPB0140</strain>
    </source>
</reference>